<proteinExistence type="predicted"/>
<evidence type="ECO:0008006" key="7">
    <source>
        <dbReference type="Google" id="ProtNLM"/>
    </source>
</evidence>
<dbReference type="Gramene" id="EFJ32786">
    <property type="protein sequence ID" value="EFJ32786"/>
    <property type="gene ID" value="SELMODRAFT_85570"/>
</dbReference>
<organism evidence="6">
    <name type="scientific">Selaginella moellendorffii</name>
    <name type="common">Spikemoss</name>
    <dbReference type="NCBI Taxonomy" id="88036"/>
    <lineage>
        <taxon>Eukaryota</taxon>
        <taxon>Viridiplantae</taxon>
        <taxon>Streptophyta</taxon>
        <taxon>Embryophyta</taxon>
        <taxon>Tracheophyta</taxon>
        <taxon>Lycopodiopsida</taxon>
        <taxon>Selaginellales</taxon>
        <taxon>Selaginellaceae</taxon>
        <taxon>Selaginella</taxon>
    </lineage>
</organism>
<keyword evidence="6" id="KW-1185">Reference proteome</keyword>
<evidence type="ECO:0000313" key="6">
    <source>
        <dbReference type="Proteomes" id="UP000001514"/>
    </source>
</evidence>
<keyword evidence="3" id="KW-1133">Transmembrane helix</keyword>
<reference evidence="5 6" key="1">
    <citation type="journal article" date="2011" name="Science">
        <title>The Selaginella genome identifies genetic changes associated with the evolution of vascular plants.</title>
        <authorList>
            <person name="Banks J.A."/>
            <person name="Nishiyama T."/>
            <person name="Hasebe M."/>
            <person name="Bowman J.L."/>
            <person name="Gribskov M."/>
            <person name="dePamphilis C."/>
            <person name="Albert V.A."/>
            <person name="Aono N."/>
            <person name="Aoyama T."/>
            <person name="Ambrose B.A."/>
            <person name="Ashton N.W."/>
            <person name="Axtell M.J."/>
            <person name="Barker E."/>
            <person name="Barker M.S."/>
            <person name="Bennetzen J.L."/>
            <person name="Bonawitz N.D."/>
            <person name="Chapple C."/>
            <person name="Cheng C."/>
            <person name="Correa L.G."/>
            <person name="Dacre M."/>
            <person name="DeBarry J."/>
            <person name="Dreyer I."/>
            <person name="Elias M."/>
            <person name="Engstrom E.M."/>
            <person name="Estelle M."/>
            <person name="Feng L."/>
            <person name="Finet C."/>
            <person name="Floyd S.K."/>
            <person name="Frommer W.B."/>
            <person name="Fujita T."/>
            <person name="Gramzow L."/>
            <person name="Gutensohn M."/>
            <person name="Harholt J."/>
            <person name="Hattori M."/>
            <person name="Heyl A."/>
            <person name="Hirai T."/>
            <person name="Hiwatashi Y."/>
            <person name="Ishikawa M."/>
            <person name="Iwata M."/>
            <person name="Karol K.G."/>
            <person name="Koehler B."/>
            <person name="Kolukisaoglu U."/>
            <person name="Kubo M."/>
            <person name="Kurata T."/>
            <person name="Lalonde S."/>
            <person name="Li K."/>
            <person name="Li Y."/>
            <person name="Litt A."/>
            <person name="Lyons E."/>
            <person name="Manning G."/>
            <person name="Maruyama T."/>
            <person name="Michael T.P."/>
            <person name="Mikami K."/>
            <person name="Miyazaki S."/>
            <person name="Morinaga S."/>
            <person name="Murata T."/>
            <person name="Mueller-Roeber B."/>
            <person name="Nelson D.R."/>
            <person name="Obara M."/>
            <person name="Oguri Y."/>
            <person name="Olmstead R.G."/>
            <person name="Onodera N."/>
            <person name="Petersen B.L."/>
            <person name="Pils B."/>
            <person name="Prigge M."/>
            <person name="Rensing S.A."/>
            <person name="Riano-Pachon D.M."/>
            <person name="Roberts A.W."/>
            <person name="Sato Y."/>
            <person name="Scheller H.V."/>
            <person name="Schulz B."/>
            <person name="Schulz C."/>
            <person name="Shakirov E.V."/>
            <person name="Shibagaki N."/>
            <person name="Shinohara N."/>
            <person name="Shippen D.E."/>
            <person name="Soerensen I."/>
            <person name="Sotooka R."/>
            <person name="Sugimoto N."/>
            <person name="Sugita M."/>
            <person name="Sumikawa N."/>
            <person name="Tanurdzic M."/>
            <person name="Theissen G."/>
            <person name="Ulvskov P."/>
            <person name="Wakazuki S."/>
            <person name="Weng J.K."/>
            <person name="Willats W.W."/>
            <person name="Wipf D."/>
            <person name="Wolf P.G."/>
            <person name="Yang L."/>
            <person name="Zimmer A.D."/>
            <person name="Zhu Q."/>
            <person name="Mitros T."/>
            <person name="Hellsten U."/>
            <person name="Loque D."/>
            <person name="Otillar R."/>
            <person name="Salamov A."/>
            <person name="Schmutz J."/>
            <person name="Shapiro H."/>
            <person name="Lindquist E."/>
            <person name="Lucas S."/>
            <person name="Rokhsar D."/>
            <person name="Grigoriev I.V."/>
        </authorList>
    </citation>
    <scope>NUCLEOTIDE SEQUENCE [LARGE SCALE GENOMIC DNA]</scope>
</reference>
<dbReference type="FunCoup" id="D8R558">
    <property type="interactions" value="3818"/>
</dbReference>
<comment type="subcellular location">
    <subcellularLocation>
        <location evidence="1">Membrane</location>
        <topology evidence="1">Multi-pass membrane protein</topology>
    </subcellularLocation>
</comment>
<dbReference type="eggNOG" id="KOG3324">
    <property type="taxonomic scope" value="Eukaryota"/>
</dbReference>
<dbReference type="OrthoDB" id="159299at2759"/>
<evidence type="ECO:0000256" key="4">
    <source>
        <dbReference type="ARBA" id="ARBA00023136"/>
    </source>
</evidence>
<sequence length="197" mass="20674">MASTSSSSSSPAFPERKGFKADADGQLYYSPYSELFGTMDQHMYKLPTTPEFLFSEEATFQRRSLGENIQYYTGCGYLGGAVAGGAKGLVDGVRQIESGDTAKLRVNRLLNSSGHTGRMLGNKIGIVGLMYAGMESGAWYLRKSDDLLNSVAAGLATGAFYKAAAGPRTAAIAGALGAMAAGGMVVGKQAAKRYLPL</sequence>
<dbReference type="GO" id="GO:0005744">
    <property type="term" value="C:TIM23 mitochondrial import inner membrane translocase complex"/>
    <property type="evidence" value="ECO:0000318"/>
    <property type="project" value="GO_Central"/>
</dbReference>
<evidence type="ECO:0000313" key="5">
    <source>
        <dbReference type="EMBL" id="EFJ32786.1"/>
    </source>
</evidence>
<evidence type="ECO:0000256" key="1">
    <source>
        <dbReference type="ARBA" id="ARBA00004141"/>
    </source>
</evidence>
<dbReference type="GO" id="GO:0030150">
    <property type="term" value="P:protein import into mitochondrial matrix"/>
    <property type="evidence" value="ECO:0000318"/>
    <property type="project" value="GO_Central"/>
</dbReference>
<dbReference type="InParanoid" id="D8R558"/>
<dbReference type="HOGENOM" id="CLU_118311_0_0_1"/>
<dbReference type="KEGG" id="smo:SELMODRAFT_85570"/>
<dbReference type="Pfam" id="PF02466">
    <property type="entry name" value="Tim17"/>
    <property type="match status" value="1"/>
</dbReference>
<gene>
    <name evidence="5" type="ORF">SELMODRAFT_85570</name>
</gene>
<dbReference type="InterPro" id="IPR045238">
    <property type="entry name" value="Tim23-like"/>
</dbReference>
<dbReference type="GO" id="GO:0008320">
    <property type="term" value="F:protein transmembrane transporter activity"/>
    <property type="evidence" value="ECO:0000318"/>
    <property type="project" value="GO_Central"/>
</dbReference>
<keyword evidence="2" id="KW-0812">Transmembrane</keyword>
<accession>D8R558</accession>
<dbReference type="Proteomes" id="UP000001514">
    <property type="component" value="Unassembled WGS sequence"/>
</dbReference>
<evidence type="ECO:0000256" key="2">
    <source>
        <dbReference type="ARBA" id="ARBA00022692"/>
    </source>
</evidence>
<keyword evidence="4" id="KW-0472">Membrane</keyword>
<dbReference type="OMA" id="RSWGHNL"/>
<name>D8R558_SELML</name>
<dbReference type="AlphaFoldDB" id="D8R558"/>
<dbReference type="PANTHER" id="PTHR15371:SF0">
    <property type="entry name" value="SD19278P"/>
    <property type="match status" value="1"/>
</dbReference>
<dbReference type="STRING" id="88036.D8R558"/>
<dbReference type="PANTHER" id="PTHR15371">
    <property type="entry name" value="TIM23"/>
    <property type="match status" value="1"/>
</dbReference>
<evidence type="ECO:0000256" key="3">
    <source>
        <dbReference type="ARBA" id="ARBA00022989"/>
    </source>
</evidence>
<protein>
    <recommendedName>
        <fullName evidence="7">Mitochondrial import inner membrane translocase subunit TIM23</fullName>
    </recommendedName>
</protein>
<dbReference type="EMBL" id="GL377572">
    <property type="protein sequence ID" value="EFJ32786.1"/>
    <property type="molecule type" value="Genomic_DNA"/>
</dbReference>